<dbReference type="Proteomes" id="UP000688137">
    <property type="component" value="Unassembled WGS sequence"/>
</dbReference>
<dbReference type="EMBL" id="CAJJDM010000032">
    <property type="protein sequence ID" value="CAD8062289.1"/>
    <property type="molecule type" value="Genomic_DNA"/>
</dbReference>
<proteinExistence type="predicted"/>
<dbReference type="AlphaFoldDB" id="A0A8S1L4F4"/>
<keyword evidence="2" id="KW-1185">Reference proteome</keyword>
<evidence type="ECO:0000313" key="1">
    <source>
        <dbReference type="EMBL" id="CAD8062289.1"/>
    </source>
</evidence>
<sequence>MSRLYTLEDEQLDYGLDYESVLVIKELDQKKQDKTNDKDLQQFLSLQFYSRHQQQQKSSINLRSIQRLITEQKENNKKLKENKPINYKIKTPSLKPYQGSIITPKCQTKTPQLSKTIKSTITITPLNFKDSLQKIKLLVSKQQQKHQLDFSKFKKSIY</sequence>
<gene>
    <name evidence="1" type="ORF">PPRIM_AZ9-3.1.T0330062</name>
</gene>
<organism evidence="1 2">
    <name type="scientific">Paramecium primaurelia</name>
    <dbReference type="NCBI Taxonomy" id="5886"/>
    <lineage>
        <taxon>Eukaryota</taxon>
        <taxon>Sar</taxon>
        <taxon>Alveolata</taxon>
        <taxon>Ciliophora</taxon>
        <taxon>Intramacronucleata</taxon>
        <taxon>Oligohymenophorea</taxon>
        <taxon>Peniculida</taxon>
        <taxon>Parameciidae</taxon>
        <taxon>Paramecium</taxon>
    </lineage>
</organism>
<protein>
    <submittedName>
        <fullName evidence="1">Uncharacterized protein</fullName>
    </submittedName>
</protein>
<name>A0A8S1L4F4_PARPR</name>
<comment type="caution">
    <text evidence="1">The sequence shown here is derived from an EMBL/GenBank/DDBJ whole genome shotgun (WGS) entry which is preliminary data.</text>
</comment>
<evidence type="ECO:0000313" key="2">
    <source>
        <dbReference type="Proteomes" id="UP000688137"/>
    </source>
</evidence>
<reference evidence="1" key="1">
    <citation type="submission" date="2021-01" db="EMBL/GenBank/DDBJ databases">
        <authorList>
            <consortium name="Genoscope - CEA"/>
            <person name="William W."/>
        </authorList>
    </citation>
    <scope>NUCLEOTIDE SEQUENCE</scope>
</reference>
<accession>A0A8S1L4F4</accession>